<feature type="domain" description="Carboxylesterase type B" evidence="6">
    <location>
        <begin position="25"/>
        <end position="533"/>
    </location>
</feature>
<proteinExistence type="inferred from homology"/>
<accession>A0A1V9WZI2</accession>
<dbReference type="InterPro" id="IPR019826">
    <property type="entry name" value="Carboxylesterase_B_AS"/>
</dbReference>
<dbReference type="InParanoid" id="A0A1V9WZI2"/>
<evidence type="ECO:0000259" key="6">
    <source>
        <dbReference type="Pfam" id="PF00135"/>
    </source>
</evidence>
<dbReference type="InterPro" id="IPR050654">
    <property type="entry name" value="AChE-related_enzymes"/>
</dbReference>
<dbReference type="GO" id="GO:0005615">
    <property type="term" value="C:extracellular space"/>
    <property type="evidence" value="ECO:0007669"/>
    <property type="project" value="TreeGrafter"/>
</dbReference>
<evidence type="ECO:0000256" key="4">
    <source>
        <dbReference type="ARBA" id="ARBA00023180"/>
    </source>
</evidence>
<dbReference type="GO" id="GO:0003990">
    <property type="term" value="F:acetylcholinesterase activity"/>
    <property type="evidence" value="ECO:0007669"/>
    <property type="project" value="TreeGrafter"/>
</dbReference>
<dbReference type="PANTHER" id="PTHR43918:SF4">
    <property type="entry name" value="CARBOXYLIC ESTER HYDROLASE"/>
    <property type="match status" value="1"/>
</dbReference>
<dbReference type="OrthoDB" id="19653at2759"/>
<reference evidence="7 8" key="1">
    <citation type="journal article" date="2017" name="Gigascience">
        <title>Draft genome of the honey bee ectoparasitic mite, Tropilaelaps mercedesae, is shaped by the parasitic life history.</title>
        <authorList>
            <person name="Dong X."/>
            <person name="Armstrong S.D."/>
            <person name="Xia D."/>
            <person name="Makepeace B.L."/>
            <person name="Darby A.C."/>
            <person name="Kadowaki T."/>
        </authorList>
    </citation>
    <scope>NUCLEOTIDE SEQUENCE [LARGE SCALE GENOMIC DNA]</scope>
    <source>
        <strain evidence="7">Wuxi-XJTLU</strain>
    </source>
</reference>
<evidence type="ECO:0000313" key="7">
    <source>
        <dbReference type="EMBL" id="OQR66679.1"/>
    </source>
</evidence>
<dbReference type="Gene3D" id="3.40.50.1820">
    <property type="entry name" value="alpha/beta hydrolase"/>
    <property type="match status" value="1"/>
</dbReference>
<keyword evidence="5" id="KW-0732">Signal</keyword>
<evidence type="ECO:0000313" key="8">
    <source>
        <dbReference type="Proteomes" id="UP000192247"/>
    </source>
</evidence>
<sequence>MKPRRRLFVFALALMICSVRAEDGPKVDAPVGTIHGRTRTIDDVGVDEFLGIPYARPPIGKLRFALPAPFGPVGNLRATEFIARCPQPLLSPLLQNPVPTAEDCLHLNVFRKSGTKQGDAKAVIVVLHGGAFCIGSAADTNTGILSALGDVIVVTPNYRLGVLGFADMKDLAPGNLGLYDQRLALEWVQDNIRAFGGNPDKVTLFGASAGSMSVSAQINSPVNREGRPLFHAAIMDAGVAAPGIVVDADLSLKRIKSIAEKLACPTKGPKMLDCIRKADVNELIKLSYNPEEYSPIYTFHPTVDGKFIPRDVAKDVRDNAKGFMKVKMLIGTSKDEGTMFASNRIDFTGDFFMNLTTEGEFLDHIGRLAAGFKFPLNLTDSDVRRKVTDAYYQKSSSRFLDAAAFVGDGIFICPTNAFVRSYSKTHPNVHAFRFERVVRQANFFFDPKKLGVFHTSFTLYACGSVIAFETVTPNEPANAEDNAFSLDVIQVVTNFAKSDASPEFRGVKWPDFGKGEGVMVLDEKPRVEKGLFSEDRCEKVFPFFESAP</sequence>
<organism evidence="7 8">
    <name type="scientific">Tropilaelaps mercedesae</name>
    <dbReference type="NCBI Taxonomy" id="418985"/>
    <lineage>
        <taxon>Eukaryota</taxon>
        <taxon>Metazoa</taxon>
        <taxon>Ecdysozoa</taxon>
        <taxon>Arthropoda</taxon>
        <taxon>Chelicerata</taxon>
        <taxon>Arachnida</taxon>
        <taxon>Acari</taxon>
        <taxon>Parasitiformes</taxon>
        <taxon>Mesostigmata</taxon>
        <taxon>Gamasina</taxon>
        <taxon>Dermanyssoidea</taxon>
        <taxon>Laelapidae</taxon>
        <taxon>Tropilaelaps</taxon>
    </lineage>
</organism>
<keyword evidence="3 5" id="KW-0378">Hydrolase</keyword>
<evidence type="ECO:0000256" key="5">
    <source>
        <dbReference type="RuleBase" id="RU361235"/>
    </source>
</evidence>
<dbReference type="Pfam" id="PF00135">
    <property type="entry name" value="COesterase"/>
    <property type="match status" value="1"/>
</dbReference>
<gene>
    <name evidence="7" type="ORF">BIW11_13990</name>
</gene>
<dbReference type="Proteomes" id="UP000192247">
    <property type="component" value="Unassembled WGS sequence"/>
</dbReference>
<name>A0A1V9WZI2_9ACAR</name>
<feature type="signal peptide" evidence="5">
    <location>
        <begin position="1"/>
        <end position="21"/>
    </location>
</feature>
<dbReference type="GO" id="GO:0005886">
    <property type="term" value="C:plasma membrane"/>
    <property type="evidence" value="ECO:0007669"/>
    <property type="project" value="TreeGrafter"/>
</dbReference>
<dbReference type="AlphaFoldDB" id="A0A1V9WZI2"/>
<dbReference type="PANTHER" id="PTHR43918">
    <property type="entry name" value="ACETYLCHOLINESTERASE"/>
    <property type="match status" value="1"/>
</dbReference>
<dbReference type="EMBL" id="MNPL01031456">
    <property type="protein sequence ID" value="OQR66679.1"/>
    <property type="molecule type" value="Genomic_DNA"/>
</dbReference>
<dbReference type="GO" id="GO:0006581">
    <property type="term" value="P:acetylcholine catabolic process"/>
    <property type="evidence" value="ECO:0007669"/>
    <property type="project" value="TreeGrafter"/>
</dbReference>
<comment type="caution">
    <text evidence="7">The sequence shown here is derived from an EMBL/GenBank/DDBJ whole genome shotgun (WGS) entry which is preliminary data.</text>
</comment>
<evidence type="ECO:0000256" key="2">
    <source>
        <dbReference type="ARBA" id="ARBA00022487"/>
    </source>
</evidence>
<dbReference type="STRING" id="418985.A0A1V9WZI2"/>
<dbReference type="InterPro" id="IPR029058">
    <property type="entry name" value="AB_hydrolase_fold"/>
</dbReference>
<keyword evidence="8" id="KW-1185">Reference proteome</keyword>
<dbReference type="PROSITE" id="PS00122">
    <property type="entry name" value="CARBOXYLESTERASE_B_1"/>
    <property type="match status" value="1"/>
</dbReference>
<protein>
    <recommendedName>
        <fullName evidence="5">Carboxylic ester hydrolase</fullName>
        <ecNumber evidence="5">3.1.1.-</ecNumber>
    </recommendedName>
</protein>
<dbReference type="SUPFAM" id="SSF53474">
    <property type="entry name" value="alpha/beta-Hydrolases"/>
    <property type="match status" value="1"/>
</dbReference>
<evidence type="ECO:0000256" key="1">
    <source>
        <dbReference type="ARBA" id="ARBA00005964"/>
    </source>
</evidence>
<feature type="chain" id="PRO_5011821036" description="Carboxylic ester hydrolase" evidence="5">
    <location>
        <begin position="22"/>
        <end position="548"/>
    </location>
</feature>
<keyword evidence="2" id="KW-0719">Serine esterase</keyword>
<comment type="similarity">
    <text evidence="1 5">Belongs to the type-B carboxylesterase/lipase family.</text>
</comment>
<dbReference type="GO" id="GO:0019695">
    <property type="term" value="P:choline metabolic process"/>
    <property type="evidence" value="ECO:0007669"/>
    <property type="project" value="TreeGrafter"/>
</dbReference>
<dbReference type="EC" id="3.1.1.-" evidence="5"/>
<keyword evidence="4" id="KW-0325">Glycoprotein</keyword>
<evidence type="ECO:0000256" key="3">
    <source>
        <dbReference type="ARBA" id="ARBA00022801"/>
    </source>
</evidence>
<dbReference type="InterPro" id="IPR002018">
    <property type="entry name" value="CarbesteraseB"/>
</dbReference>